<keyword evidence="4" id="KW-0560">Oxidoreductase</keyword>
<dbReference type="InterPro" id="IPR036318">
    <property type="entry name" value="FAD-bd_PCMH-like_sf"/>
</dbReference>
<dbReference type="Gene3D" id="3.30.465.10">
    <property type="match status" value="1"/>
</dbReference>
<keyword evidence="3" id="KW-0274">FAD</keyword>
<dbReference type="InterPro" id="IPR006094">
    <property type="entry name" value="Oxid_FAD_bind_N"/>
</dbReference>
<feature type="chain" id="PRO_5004834367" description="FAD-binding PCMH-type domain-containing protein" evidence="5">
    <location>
        <begin position="23"/>
        <end position="510"/>
    </location>
</feature>
<dbReference type="EMBL" id="KI912115">
    <property type="protein sequence ID" value="ETS78635.1"/>
    <property type="molecule type" value="Genomic_DNA"/>
</dbReference>
<sequence>MKIISIWVKAAAAAAVTEIVFARPEPPHSHKCCHALASNPALKGRVVYPNSTIYEDRIDSIWSLDAALTPWCIVLPTSTEETAAVIQIIDSVGCPFGIRSGGHGTFANSNNVNDGVTIDFGYMNSTTYDPKTNIASLQPGGRWGSVYKTLEPYGVAVAGGRQNPVGVAGFLLGGGNSYYNNAYGWGCDSVENFEVVLASGQVVNANAEENRDLWIALKGGTGNFGLVTRFDMRVIPYANTSDPVFWCGTLSWGKNVSDNVIEVLSEFADNVPNDPSSTTHALIVYTSDGTWSIVFPLINIDNKEWEPAFDGLKSVPYRLKSTMRHDTMWSIAQEASGPGGAHNFNIVCAVKNDPQLLKYIFARHEELVKRVNETIPPETVWYSLLQLQPITVPMVAAGQGLNSLGLENDIAASGGGPGIMSSITMQIDNPELEATMYALALECQKDIEQYARSLGNGLWEWRYLNYADLTYDPLASYGEESVKRLRQVSHQYDPEGVFQHLRKSGFKIPE</sequence>
<dbReference type="PANTHER" id="PTHR42973:SF53">
    <property type="entry name" value="FAD-BINDING PCMH-TYPE DOMAIN-CONTAINING PROTEIN-RELATED"/>
    <property type="match status" value="1"/>
</dbReference>
<reference evidence="8" key="1">
    <citation type="journal article" date="2015" name="BMC Genomics">
        <title>Genomic and transcriptomic analysis of the endophytic fungus Pestalotiopsis fici reveals its lifestyle and high potential for synthesis of natural products.</title>
        <authorList>
            <person name="Wang X."/>
            <person name="Zhang X."/>
            <person name="Liu L."/>
            <person name="Xiang M."/>
            <person name="Wang W."/>
            <person name="Sun X."/>
            <person name="Che Y."/>
            <person name="Guo L."/>
            <person name="Liu G."/>
            <person name="Guo L."/>
            <person name="Wang C."/>
            <person name="Yin W.B."/>
            <person name="Stadler M."/>
            <person name="Zhang X."/>
            <person name="Liu X."/>
        </authorList>
    </citation>
    <scope>NUCLEOTIDE SEQUENCE [LARGE SCALE GENOMIC DNA]</scope>
    <source>
        <strain evidence="8">W106-1 / CGMCC3.15140</strain>
    </source>
</reference>
<feature type="domain" description="FAD-binding PCMH-type" evidence="6">
    <location>
        <begin position="66"/>
        <end position="237"/>
    </location>
</feature>
<evidence type="ECO:0000256" key="1">
    <source>
        <dbReference type="ARBA" id="ARBA00005466"/>
    </source>
</evidence>
<gene>
    <name evidence="7" type="ORF">PFICI_10697</name>
</gene>
<dbReference type="OMA" id="CCHALAS"/>
<protein>
    <recommendedName>
        <fullName evidence="6">FAD-binding PCMH-type domain-containing protein</fullName>
    </recommendedName>
</protein>
<dbReference type="OrthoDB" id="2151789at2759"/>
<dbReference type="PROSITE" id="PS51387">
    <property type="entry name" value="FAD_PCMH"/>
    <property type="match status" value="1"/>
</dbReference>
<dbReference type="PANTHER" id="PTHR42973">
    <property type="entry name" value="BINDING OXIDOREDUCTASE, PUTATIVE (AFU_ORTHOLOGUE AFUA_1G17690)-RELATED"/>
    <property type="match status" value="1"/>
</dbReference>
<feature type="signal peptide" evidence="5">
    <location>
        <begin position="1"/>
        <end position="22"/>
    </location>
</feature>
<dbReference type="InParanoid" id="W3WXS0"/>
<keyword evidence="5" id="KW-0732">Signal</keyword>
<dbReference type="GO" id="GO:0071949">
    <property type="term" value="F:FAD binding"/>
    <property type="evidence" value="ECO:0007669"/>
    <property type="project" value="InterPro"/>
</dbReference>
<dbReference type="KEGG" id="pfy:PFICI_10697"/>
<keyword evidence="8" id="KW-1185">Reference proteome</keyword>
<dbReference type="GO" id="GO:0016491">
    <property type="term" value="F:oxidoreductase activity"/>
    <property type="evidence" value="ECO:0007669"/>
    <property type="project" value="UniProtKB-KW"/>
</dbReference>
<dbReference type="RefSeq" id="XP_007837469.1">
    <property type="nucleotide sequence ID" value="XM_007839278.1"/>
</dbReference>
<dbReference type="Pfam" id="PF08031">
    <property type="entry name" value="BBE"/>
    <property type="match status" value="1"/>
</dbReference>
<accession>W3WXS0</accession>
<dbReference type="InterPro" id="IPR050416">
    <property type="entry name" value="FAD-linked_Oxidoreductase"/>
</dbReference>
<dbReference type="HOGENOM" id="CLU_018354_1_1_1"/>
<dbReference type="AlphaFoldDB" id="W3WXS0"/>
<dbReference type="Pfam" id="PF01565">
    <property type="entry name" value="FAD_binding_4"/>
    <property type="match status" value="1"/>
</dbReference>
<organism evidence="7 8">
    <name type="scientific">Pestalotiopsis fici (strain W106-1 / CGMCC3.15140)</name>
    <dbReference type="NCBI Taxonomy" id="1229662"/>
    <lineage>
        <taxon>Eukaryota</taxon>
        <taxon>Fungi</taxon>
        <taxon>Dikarya</taxon>
        <taxon>Ascomycota</taxon>
        <taxon>Pezizomycotina</taxon>
        <taxon>Sordariomycetes</taxon>
        <taxon>Xylariomycetidae</taxon>
        <taxon>Amphisphaeriales</taxon>
        <taxon>Sporocadaceae</taxon>
        <taxon>Pestalotiopsis</taxon>
    </lineage>
</organism>
<dbReference type="STRING" id="1229662.W3WXS0"/>
<dbReference type="InterPro" id="IPR016166">
    <property type="entry name" value="FAD-bd_PCMH"/>
</dbReference>
<evidence type="ECO:0000256" key="3">
    <source>
        <dbReference type="ARBA" id="ARBA00022827"/>
    </source>
</evidence>
<evidence type="ECO:0000256" key="4">
    <source>
        <dbReference type="ARBA" id="ARBA00023002"/>
    </source>
</evidence>
<evidence type="ECO:0000256" key="5">
    <source>
        <dbReference type="SAM" id="SignalP"/>
    </source>
</evidence>
<name>W3WXS0_PESFW</name>
<dbReference type="Proteomes" id="UP000030651">
    <property type="component" value="Unassembled WGS sequence"/>
</dbReference>
<evidence type="ECO:0000259" key="6">
    <source>
        <dbReference type="PROSITE" id="PS51387"/>
    </source>
</evidence>
<dbReference type="InterPro" id="IPR016169">
    <property type="entry name" value="FAD-bd_PCMH_sub2"/>
</dbReference>
<keyword evidence="2" id="KW-0285">Flavoprotein</keyword>
<dbReference type="SUPFAM" id="SSF56176">
    <property type="entry name" value="FAD-binding/transporter-associated domain-like"/>
    <property type="match status" value="1"/>
</dbReference>
<evidence type="ECO:0000313" key="7">
    <source>
        <dbReference type="EMBL" id="ETS78635.1"/>
    </source>
</evidence>
<evidence type="ECO:0000313" key="8">
    <source>
        <dbReference type="Proteomes" id="UP000030651"/>
    </source>
</evidence>
<comment type="similarity">
    <text evidence="1">Belongs to the oxygen-dependent FAD-linked oxidoreductase family.</text>
</comment>
<proteinExistence type="inferred from homology"/>
<dbReference type="GeneID" id="19275710"/>
<dbReference type="InterPro" id="IPR012951">
    <property type="entry name" value="BBE"/>
</dbReference>
<evidence type="ECO:0000256" key="2">
    <source>
        <dbReference type="ARBA" id="ARBA00022630"/>
    </source>
</evidence>